<keyword evidence="6 8" id="KW-0408">Iron</keyword>
<dbReference type="STRING" id="252740.A0A423W7L1"/>
<dbReference type="GO" id="GO:0005506">
    <property type="term" value="F:iron ion binding"/>
    <property type="evidence" value="ECO:0007669"/>
    <property type="project" value="InterPro"/>
</dbReference>
<keyword evidence="11" id="KW-1185">Reference proteome</keyword>
<dbReference type="Pfam" id="PF00067">
    <property type="entry name" value="p450"/>
    <property type="match status" value="1"/>
</dbReference>
<feature type="transmembrane region" description="Helical" evidence="9">
    <location>
        <begin position="62"/>
        <end position="81"/>
    </location>
</feature>
<evidence type="ECO:0000256" key="6">
    <source>
        <dbReference type="ARBA" id="ARBA00023004"/>
    </source>
</evidence>
<gene>
    <name evidence="10" type="ORF">VSDG_04022</name>
</gene>
<dbReference type="InterPro" id="IPR050121">
    <property type="entry name" value="Cytochrome_P450_monoxygenase"/>
</dbReference>
<feature type="transmembrane region" description="Helical" evidence="9">
    <location>
        <begin position="33"/>
        <end position="50"/>
    </location>
</feature>
<dbReference type="EMBL" id="LJZO01000011">
    <property type="protein sequence ID" value="ROV99347.1"/>
    <property type="molecule type" value="Genomic_DNA"/>
</dbReference>
<dbReference type="CDD" id="cd11061">
    <property type="entry name" value="CYP67-like"/>
    <property type="match status" value="1"/>
</dbReference>
<comment type="caution">
    <text evidence="10">The sequence shown here is derived from an EMBL/GenBank/DDBJ whole genome shotgun (WGS) entry which is preliminary data.</text>
</comment>
<dbReference type="PRINTS" id="PR00385">
    <property type="entry name" value="P450"/>
</dbReference>
<dbReference type="PRINTS" id="PR00463">
    <property type="entry name" value="EP450I"/>
</dbReference>
<dbReference type="OrthoDB" id="6692864at2759"/>
<evidence type="ECO:0000313" key="10">
    <source>
        <dbReference type="EMBL" id="ROV99347.1"/>
    </source>
</evidence>
<dbReference type="InterPro" id="IPR001128">
    <property type="entry name" value="Cyt_P450"/>
</dbReference>
<keyword evidence="9" id="KW-0472">Membrane</keyword>
<accession>A0A423W7L1</accession>
<comment type="cofactor">
    <cofactor evidence="1 8">
        <name>heme</name>
        <dbReference type="ChEBI" id="CHEBI:30413"/>
    </cofactor>
</comment>
<keyword evidence="4 8" id="KW-0479">Metal-binding</keyword>
<sequence length="544" mass="61122">MLSPDIILSFILGVSLHVFVLRRGEWDPAVPKMLATVGASHLALCLGLVLRAKADLWSAVKTSSSLVATSILGIYLSMLVYRAAFHRLNRFPGPFLARLSNFYFAGLTLKSYQEYIELQKLHRKYGDVVRIGEYIPEWHPSVHLLIESRGLDVCVKGPWYNTLLPEISVQTERNVAQHAARRRVWDKGFSTKALRNYESRVSHYTDKLIAYINAVEGKAMDASLWFNFYSFDVMGDLSLGKSFGMLDRGKEHYFMTTLHDFMLMVGIFGHIMWMFCFINGLPVVSAGTAKFKGWIREMVQKRMQEPPDVPDVFSWIIDEYKSHPQPTPQQTLNLTADGIVISIAGSDTTAAALTCLFLELATHPDITQKLQEELDALYQENSAPDATALTRLEYLQACIDEGLRLHPPVPAGVQRVTPPGGLHIGDDVYIPGDVIVKIPTYLLHRDERSFVRPDEFIPERWTSKPELIKNSAVYSPFSIGPYGCVGKQLALMEIRGVTSRILQKYDISLAPGQTKEAFFDGLVDGFTLACPKLDLIFTPRAMKA</sequence>
<reference evidence="10 11" key="1">
    <citation type="submission" date="2015-09" db="EMBL/GenBank/DDBJ databases">
        <title>Host preference determinants of Valsa canker pathogens revealed by comparative genomics.</title>
        <authorList>
            <person name="Yin Z."/>
            <person name="Huang L."/>
        </authorList>
    </citation>
    <scope>NUCLEOTIDE SEQUENCE [LARGE SCALE GENOMIC DNA]</scope>
    <source>
        <strain evidence="10 11">YSFL</strain>
    </source>
</reference>
<dbReference type="PANTHER" id="PTHR24305">
    <property type="entry name" value="CYTOCHROME P450"/>
    <property type="match status" value="1"/>
</dbReference>
<name>A0A423W7L1_CYTCH</name>
<feature type="transmembrane region" description="Helical" evidence="9">
    <location>
        <begin position="253"/>
        <end position="275"/>
    </location>
</feature>
<dbReference type="GO" id="GO:0020037">
    <property type="term" value="F:heme binding"/>
    <property type="evidence" value="ECO:0007669"/>
    <property type="project" value="InterPro"/>
</dbReference>
<evidence type="ECO:0000313" key="11">
    <source>
        <dbReference type="Proteomes" id="UP000284375"/>
    </source>
</evidence>
<keyword evidence="9" id="KW-1133">Transmembrane helix</keyword>
<dbReference type="InterPro" id="IPR036396">
    <property type="entry name" value="Cyt_P450_sf"/>
</dbReference>
<evidence type="ECO:0000256" key="7">
    <source>
        <dbReference type="ARBA" id="ARBA00023033"/>
    </source>
</evidence>
<organism evidence="10 11">
    <name type="scientific">Cytospora chrysosperma</name>
    <name type="common">Cytospora canker fungus</name>
    <name type="synonym">Sphaeria chrysosperma</name>
    <dbReference type="NCBI Taxonomy" id="252740"/>
    <lineage>
        <taxon>Eukaryota</taxon>
        <taxon>Fungi</taxon>
        <taxon>Dikarya</taxon>
        <taxon>Ascomycota</taxon>
        <taxon>Pezizomycotina</taxon>
        <taxon>Sordariomycetes</taxon>
        <taxon>Sordariomycetidae</taxon>
        <taxon>Diaporthales</taxon>
        <taxon>Cytosporaceae</taxon>
        <taxon>Cytospora</taxon>
    </lineage>
</organism>
<feature type="binding site" description="axial binding residue" evidence="8">
    <location>
        <position position="484"/>
    </location>
    <ligand>
        <name>heme</name>
        <dbReference type="ChEBI" id="CHEBI:30413"/>
    </ligand>
    <ligandPart>
        <name>Fe</name>
        <dbReference type="ChEBI" id="CHEBI:18248"/>
    </ligandPart>
</feature>
<evidence type="ECO:0000256" key="9">
    <source>
        <dbReference type="SAM" id="Phobius"/>
    </source>
</evidence>
<evidence type="ECO:0000256" key="5">
    <source>
        <dbReference type="ARBA" id="ARBA00023002"/>
    </source>
</evidence>
<evidence type="ECO:0008006" key="12">
    <source>
        <dbReference type="Google" id="ProtNLM"/>
    </source>
</evidence>
<dbReference type="PANTHER" id="PTHR24305:SF187">
    <property type="entry name" value="P450, PUTATIVE (EUROFUNG)-RELATED"/>
    <property type="match status" value="1"/>
</dbReference>
<proteinExistence type="inferred from homology"/>
<keyword evidence="9" id="KW-0812">Transmembrane</keyword>
<keyword evidence="3 8" id="KW-0349">Heme</keyword>
<dbReference type="GO" id="GO:0016705">
    <property type="term" value="F:oxidoreductase activity, acting on paired donors, with incorporation or reduction of molecular oxygen"/>
    <property type="evidence" value="ECO:0007669"/>
    <property type="project" value="InterPro"/>
</dbReference>
<dbReference type="Proteomes" id="UP000284375">
    <property type="component" value="Unassembled WGS sequence"/>
</dbReference>
<evidence type="ECO:0000256" key="3">
    <source>
        <dbReference type="ARBA" id="ARBA00022617"/>
    </source>
</evidence>
<comment type="similarity">
    <text evidence="2">Belongs to the cytochrome P450 family.</text>
</comment>
<dbReference type="SUPFAM" id="SSF48264">
    <property type="entry name" value="Cytochrome P450"/>
    <property type="match status" value="1"/>
</dbReference>
<evidence type="ECO:0000256" key="1">
    <source>
        <dbReference type="ARBA" id="ARBA00001971"/>
    </source>
</evidence>
<evidence type="ECO:0000256" key="4">
    <source>
        <dbReference type="ARBA" id="ARBA00022723"/>
    </source>
</evidence>
<keyword evidence="7" id="KW-0503">Monooxygenase</keyword>
<dbReference type="AlphaFoldDB" id="A0A423W7L1"/>
<evidence type="ECO:0000256" key="2">
    <source>
        <dbReference type="ARBA" id="ARBA00010617"/>
    </source>
</evidence>
<dbReference type="GO" id="GO:0004497">
    <property type="term" value="F:monooxygenase activity"/>
    <property type="evidence" value="ECO:0007669"/>
    <property type="project" value="UniProtKB-KW"/>
</dbReference>
<dbReference type="Gene3D" id="1.10.630.10">
    <property type="entry name" value="Cytochrome P450"/>
    <property type="match status" value="1"/>
</dbReference>
<keyword evidence="5" id="KW-0560">Oxidoreductase</keyword>
<dbReference type="InterPro" id="IPR002401">
    <property type="entry name" value="Cyt_P450_E_grp-I"/>
</dbReference>
<protein>
    <recommendedName>
        <fullName evidence="12">Cytochrome P450</fullName>
    </recommendedName>
</protein>
<evidence type="ECO:0000256" key="8">
    <source>
        <dbReference type="PIRSR" id="PIRSR602401-1"/>
    </source>
</evidence>